<dbReference type="GO" id="GO:0008714">
    <property type="term" value="F:AMP nucleosidase activity"/>
    <property type="evidence" value="ECO:0007669"/>
    <property type="project" value="UniProtKB-EC"/>
</dbReference>
<dbReference type="GO" id="GO:0005829">
    <property type="term" value="C:cytosol"/>
    <property type="evidence" value="ECO:0007669"/>
    <property type="project" value="TreeGrafter"/>
</dbReference>
<dbReference type="NCBIfam" id="TIGR00730">
    <property type="entry name" value="Rossman fold protein, TIGR00730 family"/>
    <property type="match status" value="1"/>
</dbReference>
<dbReference type="FunFam" id="3.40.50.450:FF:000011">
    <property type="entry name" value="TIGR00730 family Rossman fold protein"/>
    <property type="match status" value="1"/>
</dbReference>
<keyword evidence="6" id="KW-1185">Reference proteome</keyword>
<evidence type="ECO:0000313" key="5">
    <source>
        <dbReference type="EMBL" id="GLC24029.1"/>
    </source>
</evidence>
<feature type="region of interest" description="Disordered" evidence="4">
    <location>
        <begin position="1"/>
        <end position="49"/>
    </location>
</feature>
<dbReference type="InterPro" id="IPR005269">
    <property type="entry name" value="LOG"/>
</dbReference>
<reference evidence="5" key="1">
    <citation type="submission" date="2022-08" db="EMBL/GenBank/DDBJ databases">
        <title>Draft genome sequencing of Roseisolibacter agri AW1220.</title>
        <authorList>
            <person name="Tobiishi Y."/>
            <person name="Tonouchi A."/>
        </authorList>
    </citation>
    <scope>NUCLEOTIDE SEQUENCE</scope>
    <source>
        <strain evidence="5">AW1220</strain>
    </source>
</reference>
<evidence type="ECO:0000256" key="1">
    <source>
        <dbReference type="ARBA" id="ARBA00000274"/>
    </source>
</evidence>
<dbReference type="Pfam" id="PF03641">
    <property type="entry name" value="Lysine_decarbox"/>
    <property type="match status" value="1"/>
</dbReference>
<dbReference type="SUPFAM" id="SSF102405">
    <property type="entry name" value="MCP/YpsA-like"/>
    <property type="match status" value="1"/>
</dbReference>
<dbReference type="EC" id="3.2.2.4" evidence="2"/>
<dbReference type="PANTHER" id="PTHR43393">
    <property type="entry name" value="CYTOKININ RIBOSIDE 5'-MONOPHOSPHATE PHOSPHORIBOHYDROLASE"/>
    <property type="match status" value="1"/>
</dbReference>
<evidence type="ECO:0000256" key="2">
    <source>
        <dbReference type="ARBA" id="ARBA00011985"/>
    </source>
</evidence>
<comment type="catalytic activity">
    <reaction evidence="1">
        <text>AMP + H2O = D-ribose 5-phosphate + adenine</text>
        <dbReference type="Rhea" id="RHEA:20129"/>
        <dbReference type="ChEBI" id="CHEBI:15377"/>
        <dbReference type="ChEBI" id="CHEBI:16708"/>
        <dbReference type="ChEBI" id="CHEBI:78346"/>
        <dbReference type="ChEBI" id="CHEBI:456215"/>
        <dbReference type="EC" id="3.2.2.4"/>
    </reaction>
</comment>
<protein>
    <recommendedName>
        <fullName evidence="3">AMP nucleosidase</fullName>
        <ecNumber evidence="2">3.2.2.4</ecNumber>
    </recommendedName>
    <alternativeName>
        <fullName evidence="3">AMP nucleosidase</fullName>
    </alternativeName>
</protein>
<dbReference type="Proteomes" id="UP001161325">
    <property type="component" value="Unassembled WGS sequence"/>
</dbReference>
<organism evidence="5 6">
    <name type="scientific">Roseisolibacter agri</name>
    <dbReference type="NCBI Taxonomy" id="2014610"/>
    <lineage>
        <taxon>Bacteria</taxon>
        <taxon>Pseudomonadati</taxon>
        <taxon>Gemmatimonadota</taxon>
        <taxon>Gemmatimonadia</taxon>
        <taxon>Gemmatimonadales</taxon>
        <taxon>Gemmatimonadaceae</taxon>
        <taxon>Roseisolibacter</taxon>
    </lineage>
</organism>
<dbReference type="Gene3D" id="3.40.50.450">
    <property type="match status" value="1"/>
</dbReference>
<name>A0AA37VDQ3_9BACT</name>
<dbReference type="InterPro" id="IPR031100">
    <property type="entry name" value="LOG_fam"/>
</dbReference>
<evidence type="ECO:0000256" key="4">
    <source>
        <dbReference type="SAM" id="MobiDB-lite"/>
    </source>
</evidence>
<feature type="region of interest" description="Disordered" evidence="4">
    <location>
        <begin position="283"/>
        <end position="303"/>
    </location>
</feature>
<comment type="caution">
    <text evidence="5">The sequence shown here is derived from an EMBL/GenBank/DDBJ whole genome shotgun (WGS) entry which is preliminary data.</text>
</comment>
<dbReference type="AlphaFoldDB" id="A0AA37VDQ3"/>
<dbReference type="InterPro" id="IPR052341">
    <property type="entry name" value="LOG_family_nucleotidases"/>
</dbReference>
<dbReference type="EMBL" id="BRXS01000001">
    <property type="protein sequence ID" value="GLC24029.1"/>
    <property type="molecule type" value="Genomic_DNA"/>
</dbReference>
<evidence type="ECO:0000313" key="6">
    <source>
        <dbReference type="Proteomes" id="UP001161325"/>
    </source>
</evidence>
<dbReference type="GO" id="GO:0009691">
    <property type="term" value="P:cytokinin biosynthetic process"/>
    <property type="evidence" value="ECO:0007669"/>
    <property type="project" value="InterPro"/>
</dbReference>
<accession>A0AA37VDQ3</accession>
<proteinExistence type="predicted"/>
<evidence type="ECO:0000256" key="3">
    <source>
        <dbReference type="ARBA" id="ARBA00031983"/>
    </source>
</evidence>
<gene>
    <name evidence="5" type="ORF">rosag_05420</name>
</gene>
<dbReference type="PANTHER" id="PTHR43393:SF2">
    <property type="entry name" value="CYTOKININ RIBOSIDE 5'-MONOPHOSPHATE PHOSPHORIBOHYDROLASE"/>
    <property type="match status" value="1"/>
</dbReference>
<feature type="compositionally biased region" description="Basic and acidic residues" evidence="4">
    <location>
        <begin position="8"/>
        <end position="22"/>
    </location>
</feature>
<sequence>MLAAAEQNAREGLQRRTEEGHRKAGRTPPTQKDGPAPRSTGASRVVDESIRDYPVVTEDEKLLALPDGRVQTPDFTRTDTWRVMRIMGEFIEGFDTLSKVRRGVTIFGSARTGPDDPQYHAAVEVGRLLAEAGFDVITGAGPGIMEAGNKGAKAAGGHSIGCNIELPFEQGSNPYVDTLVNFRYFFVRKTMFIKYSVAFIIFPGGFGTLDELFEAVTLIQTGKMYQFPVVLFGRHYWAGLVRWLQTRVLQEGKISPGDLDLMIMTDDPREAVEAVVAAYGAQRQRAAETSGDGAGRTGHRDVP</sequence>